<evidence type="ECO:0000259" key="2">
    <source>
        <dbReference type="PROSITE" id="PS51736"/>
    </source>
</evidence>
<dbReference type="GO" id="GO:0003677">
    <property type="term" value="F:DNA binding"/>
    <property type="evidence" value="ECO:0007669"/>
    <property type="project" value="InterPro"/>
</dbReference>
<dbReference type="InterPro" id="IPR006119">
    <property type="entry name" value="Resolv_N"/>
</dbReference>
<evidence type="ECO:0000313" key="5">
    <source>
        <dbReference type="Proteomes" id="UP000239759"/>
    </source>
</evidence>
<dbReference type="SUPFAM" id="SSF53041">
    <property type="entry name" value="Resolvase-like"/>
    <property type="match status" value="1"/>
</dbReference>
<dbReference type="InterPro" id="IPR011109">
    <property type="entry name" value="DNA_bind_recombinase_dom"/>
</dbReference>
<dbReference type="Pfam" id="PF07508">
    <property type="entry name" value="Recombinase"/>
    <property type="match status" value="1"/>
</dbReference>
<dbReference type="Proteomes" id="UP000239759">
    <property type="component" value="Unassembled WGS sequence"/>
</dbReference>
<name>A0AAP8QGX6_BRELA</name>
<dbReference type="InterPro" id="IPR050639">
    <property type="entry name" value="SSR_resolvase"/>
</dbReference>
<dbReference type="RefSeq" id="WP_104030398.1">
    <property type="nucleotide sequence ID" value="NZ_PRKQ01000001.1"/>
</dbReference>
<dbReference type="CDD" id="cd00338">
    <property type="entry name" value="Ser_Recombinase"/>
    <property type="match status" value="1"/>
</dbReference>
<gene>
    <name evidence="4" type="ORF">C4A77_01010</name>
</gene>
<dbReference type="PANTHER" id="PTHR30461">
    <property type="entry name" value="DNA-INVERTASE FROM LAMBDOID PROPHAGE"/>
    <property type="match status" value="1"/>
</dbReference>
<sequence>MKKRVWALYRVSTERQVTEEDIPMQRKAVHQFMESKANWVLEKELSELGVSGYKKSVSERDKIQLIKKGAENKEYDILLVWKDDRLGRNKFEIPFMLEYLKKNGIEVWSVIDGMLNKDERHEDSLVSFLRFWVAEGESKKTSTRVTEAIKQMNEEGKWTGSKAPYGYEIYDTNQKHPKHEKTMKNIRINEEQSRIVKLMFLLVLEKGYGADRITNYLNECGIPSQSGVKWRNNVVRRILRNPIYKGEQQYGTTYSNNKLKPTQEIKLKPKRDDLAIISDEIFDEVQNIIDSRRIQKEESDYKVISPSKHLLLNGLARCGYCGSRLFVDSSTKTKIKKNGEKSSYTYWRYICREGTNHRETHPKCYFGAKKYDFETEEVIIETMKLIELNGLEEAVNESKKLKIENELIVRKNIIKEIDETKQQLEAVKKLIIKIAMGESKLSEEYVEEQINNKEEELKEYQRKLDECNEKIAELENENKKTIKIKSELCNWEEKYRNADWDSKKTMLSRVLDSVEYGDVIKINFNIIINELLKQST</sequence>
<reference evidence="4 5" key="1">
    <citation type="submission" date="2018-02" db="EMBL/GenBank/DDBJ databases">
        <title>Comparative analysis of genomes of three Brevibacillus laterosporus strains producers of potent antimicrobials isolated from silage.</title>
        <authorList>
            <person name="Kojic M."/>
            <person name="Miljkovic M."/>
            <person name="Studholme D."/>
            <person name="Filipic B."/>
        </authorList>
    </citation>
    <scope>NUCLEOTIDE SEQUENCE [LARGE SCALE GENOMIC DNA]</scope>
    <source>
        <strain evidence="4 5">BGSP11</strain>
    </source>
</reference>
<comment type="caution">
    <text evidence="4">The sequence shown here is derived from an EMBL/GenBank/DDBJ whole genome shotgun (WGS) entry which is preliminary data.</text>
</comment>
<dbReference type="PROSITE" id="PS51736">
    <property type="entry name" value="RECOMBINASES_3"/>
    <property type="match status" value="1"/>
</dbReference>
<dbReference type="Gene3D" id="3.40.50.1390">
    <property type="entry name" value="Resolvase, N-terminal catalytic domain"/>
    <property type="match status" value="1"/>
</dbReference>
<evidence type="ECO:0000259" key="3">
    <source>
        <dbReference type="PROSITE" id="PS51737"/>
    </source>
</evidence>
<dbReference type="Pfam" id="PF00239">
    <property type="entry name" value="Resolvase"/>
    <property type="match status" value="1"/>
</dbReference>
<accession>A0AAP8QGX6</accession>
<dbReference type="SMART" id="SM00857">
    <property type="entry name" value="Resolvase"/>
    <property type="match status" value="1"/>
</dbReference>
<dbReference type="AlphaFoldDB" id="A0AAP8QGX6"/>
<dbReference type="PROSITE" id="PS51737">
    <property type="entry name" value="RECOMBINASE_DNA_BIND"/>
    <property type="match status" value="1"/>
</dbReference>
<dbReference type="PANTHER" id="PTHR30461:SF23">
    <property type="entry name" value="DNA RECOMBINASE-RELATED"/>
    <property type="match status" value="1"/>
</dbReference>
<feature type="domain" description="Recombinase" evidence="3">
    <location>
        <begin position="164"/>
        <end position="295"/>
    </location>
</feature>
<evidence type="ECO:0000313" key="4">
    <source>
        <dbReference type="EMBL" id="PPB12997.1"/>
    </source>
</evidence>
<proteinExistence type="predicted"/>
<dbReference type="EMBL" id="PRKQ01000001">
    <property type="protein sequence ID" value="PPB12997.1"/>
    <property type="molecule type" value="Genomic_DNA"/>
</dbReference>
<dbReference type="GO" id="GO:0000150">
    <property type="term" value="F:DNA strand exchange activity"/>
    <property type="evidence" value="ECO:0007669"/>
    <property type="project" value="InterPro"/>
</dbReference>
<evidence type="ECO:0008006" key="6">
    <source>
        <dbReference type="Google" id="ProtNLM"/>
    </source>
</evidence>
<dbReference type="Gene3D" id="3.90.1750.20">
    <property type="entry name" value="Putative Large Serine Recombinase, Chain B, Domain 2"/>
    <property type="match status" value="1"/>
</dbReference>
<feature type="domain" description="Resolvase/invertase-type recombinase catalytic" evidence="2">
    <location>
        <begin position="4"/>
        <end position="156"/>
    </location>
</feature>
<keyword evidence="1" id="KW-0175">Coiled coil</keyword>
<organism evidence="4 5">
    <name type="scientific">Brevibacillus laterosporus</name>
    <name type="common">Bacillus laterosporus</name>
    <dbReference type="NCBI Taxonomy" id="1465"/>
    <lineage>
        <taxon>Bacteria</taxon>
        <taxon>Bacillati</taxon>
        <taxon>Bacillota</taxon>
        <taxon>Bacilli</taxon>
        <taxon>Bacillales</taxon>
        <taxon>Paenibacillaceae</taxon>
        <taxon>Brevibacillus</taxon>
    </lineage>
</organism>
<feature type="coiled-coil region" evidence="1">
    <location>
        <begin position="391"/>
        <end position="484"/>
    </location>
</feature>
<dbReference type="InterPro" id="IPR036162">
    <property type="entry name" value="Resolvase-like_N_sf"/>
</dbReference>
<protein>
    <recommendedName>
        <fullName evidence="6">Recombinase family protein</fullName>
    </recommendedName>
</protein>
<dbReference type="InterPro" id="IPR038109">
    <property type="entry name" value="DNA_bind_recomb_sf"/>
</dbReference>
<evidence type="ECO:0000256" key="1">
    <source>
        <dbReference type="SAM" id="Coils"/>
    </source>
</evidence>